<dbReference type="STRING" id="1410606.T478_1468"/>
<reference evidence="1 2" key="1">
    <citation type="journal article" date="2015" name="Proc. Natl. Acad. Sci. U.S.A.">
        <title>Genomic and proteomic characterization of "Candidatus Nitrosopelagicus brevis": An ammonia-oxidizing archaeon from the open ocean.</title>
        <authorList>
            <person name="Santoro A.E."/>
            <person name="Dupont C.L."/>
            <person name="Richter R.A."/>
            <person name="Craig M.T."/>
            <person name="Carini P."/>
            <person name="McIlvin M.R."/>
            <person name="Yang Y."/>
            <person name="Orsi W.D."/>
            <person name="Moran D.M."/>
            <person name="Saito M.A."/>
        </authorList>
    </citation>
    <scope>NUCLEOTIDE SEQUENCE [LARGE SCALE GENOMIC DNA]</scope>
    <source>
        <strain evidence="2">V2</strain>
    </source>
</reference>
<dbReference type="AlphaFoldDB" id="A0A0A7UZI8"/>
<proteinExistence type="predicted"/>
<dbReference type="HOGENOM" id="CLU_1551873_0_0_2"/>
<name>A0A0A7UZI8_9ARCH</name>
<dbReference type="EMBL" id="CP007026">
    <property type="protein sequence ID" value="AJA92167.1"/>
    <property type="molecule type" value="Genomic_DNA"/>
</dbReference>
<dbReference type="Proteomes" id="UP000030944">
    <property type="component" value="Chromosome"/>
</dbReference>
<evidence type="ECO:0000313" key="2">
    <source>
        <dbReference type="Proteomes" id="UP000030944"/>
    </source>
</evidence>
<dbReference type="KEGG" id="nbv:T478_1468"/>
<sequence length="181" mass="20811">MSIMSETQISAMTLGKEKDEYASDEKITITARFSLTGGLRDAFNEKNWTQAYDENDNTIKLKYGVKLAKGGIRKHELGKPIDTYRKASIFWTRNPKLVNPMKDRRIWVQVAKNFEPFIALTEEDVKKEFFDFEEKFTFNASELGTGNHKISAEAFASWETHPYIKKGDAKNQSDEIEISIN</sequence>
<evidence type="ECO:0000313" key="1">
    <source>
        <dbReference type="EMBL" id="AJA92167.1"/>
    </source>
</evidence>
<organism evidence="1 2">
    <name type="scientific">Candidatus Nitrosopelagicus brevis</name>
    <dbReference type="NCBI Taxonomy" id="1410606"/>
    <lineage>
        <taxon>Archaea</taxon>
        <taxon>Nitrososphaerota</taxon>
    </lineage>
</organism>
<protein>
    <submittedName>
        <fullName evidence="1">Uncharacterized protein</fullName>
    </submittedName>
</protein>
<accession>A0A0A7UZI8</accession>
<gene>
    <name evidence="1" type="ORF">T478_1468</name>
</gene>